<organism evidence="2 3">
    <name type="scientific">Lithospermum erythrorhizon</name>
    <name type="common">Purple gromwell</name>
    <name type="synonym">Lithospermum officinale var. erythrorhizon</name>
    <dbReference type="NCBI Taxonomy" id="34254"/>
    <lineage>
        <taxon>Eukaryota</taxon>
        <taxon>Viridiplantae</taxon>
        <taxon>Streptophyta</taxon>
        <taxon>Embryophyta</taxon>
        <taxon>Tracheophyta</taxon>
        <taxon>Spermatophyta</taxon>
        <taxon>Magnoliopsida</taxon>
        <taxon>eudicotyledons</taxon>
        <taxon>Gunneridae</taxon>
        <taxon>Pentapetalae</taxon>
        <taxon>asterids</taxon>
        <taxon>lamiids</taxon>
        <taxon>Boraginales</taxon>
        <taxon>Boraginaceae</taxon>
        <taxon>Boraginoideae</taxon>
        <taxon>Lithospermeae</taxon>
        <taxon>Lithospermum</taxon>
    </lineage>
</organism>
<accession>A0AAV3PHW6</accession>
<keyword evidence="3" id="KW-1185">Reference proteome</keyword>
<evidence type="ECO:0000313" key="3">
    <source>
        <dbReference type="Proteomes" id="UP001454036"/>
    </source>
</evidence>
<name>A0AAV3PHW6_LITER</name>
<sequence length="99" mass="11008">MAISKNKQLFSSSSHVVPVSRSELSSSSKNQRKSVGKSISGGLKKLFVCLKKDDDDEPTKVCSRILDNYPSFNYYTDMGTEERKEVLDSAIAHCKRTSS</sequence>
<dbReference type="Proteomes" id="UP001454036">
    <property type="component" value="Unassembled WGS sequence"/>
</dbReference>
<reference evidence="2 3" key="1">
    <citation type="submission" date="2024-01" db="EMBL/GenBank/DDBJ databases">
        <title>The complete chloroplast genome sequence of Lithospermum erythrorhizon: insights into the phylogenetic relationship among Boraginaceae species and the maternal lineages of purple gromwells.</title>
        <authorList>
            <person name="Okada T."/>
            <person name="Watanabe K."/>
        </authorList>
    </citation>
    <scope>NUCLEOTIDE SEQUENCE [LARGE SCALE GENOMIC DNA]</scope>
</reference>
<dbReference type="AlphaFoldDB" id="A0AAV3PHW6"/>
<feature type="compositionally biased region" description="Low complexity" evidence="1">
    <location>
        <begin position="11"/>
        <end position="29"/>
    </location>
</feature>
<evidence type="ECO:0000313" key="2">
    <source>
        <dbReference type="EMBL" id="GAA0150276.1"/>
    </source>
</evidence>
<evidence type="ECO:0000256" key="1">
    <source>
        <dbReference type="SAM" id="MobiDB-lite"/>
    </source>
</evidence>
<proteinExistence type="predicted"/>
<protein>
    <submittedName>
        <fullName evidence="2">Uncharacterized protein</fullName>
    </submittedName>
</protein>
<feature type="compositionally biased region" description="Polar residues" evidence="1">
    <location>
        <begin position="1"/>
        <end position="10"/>
    </location>
</feature>
<gene>
    <name evidence="2" type="ORF">LIER_37093</name>
</gene>
<comment type="caution">
    <text evidence="2">The sequence shown here is derived from an EMBL/GenBank/DDBJ whole genome shotgun (WGS) entry which is preliminary data.</text>
</comment>
<feature type="region of interest" description="Disordered" evidence="1">
    <location>
        <begin position="1"/>
        <end position="38"/>
    </location>
</feature>
<dbReference type="EMBL" id="BAABME010017491">
    <property type="protein sequence ID" value="GAA0150276.1"/>
    <property type="molecule type" value="Genomic_DNA"/>
</dbReference>